<dbReference type="AlphaFoldDB" id="A0A429GTM7"/>
<keyword evidence="1" id="KW-0051">Antiviral defense</keyword>
<dbReference type="OrthoDB" id="44077at2157"/>
<gene>
    <name evidence="3" type="primary">cmr4</name>
    <name evidence="3" type="ORF">D6D85_02990</name>
</gene>
<dbReference type="PANTHER" id="PTHR36700">
    <property type="entry name" value="CRISPR SYSTEM CMR SUBUNIT CMR4"/>
    <property type="match status" value="1"/>
</dbReference>
<evidence type="ECO:0000259" key="2">
    <source>
        <dbReference type="Pfam" id="PF03787"/>
    </source>
</evidence>
<reference evidence="3 4" key="1">
    <citation type="submission" date="2018-10" db="EMBL/GenBank/DDBJ databases">
        <title>Co-occurring genomic capacity for anaerobic methane metabolism and dissimilatory sulfite reduction discovered in the Korarchaeota.</title>
        <authorList>
            <person name="Mckay L.J."/>
            <person name="Dlakic M."/>
            <person name="Fields M.W."/>
            <person name="Delmont T.O."/>
            <person name="Eren A.M."/>
            <person name="Jay Z.J."/>
            <person name="Klingelsmith K.B."/>
            <person name="Rusch D.B."/>
            <person name="Inskeep W.P."/>
        </authorList>
    </citation>
    <scope>NUCLEOTIDE SEQUENCE [LARGE SCALE GENOMIC DNA]</scope>
    <source>
        <strain evidence="3 4">MDKW</strain>
    </source>
</reference>
<name>A0A429GTM7_9CREN</name>
<dbReference type="InterPro" id="IPR013410">
    <property type="entry name" value="CRISPR-assoc_RAMP_Cmr4"/>
</dbReference>
<sequence length="271" mass="30407">FAIQGGCIGFPFIYCSSIKGSIKTALYHRNKDLIYLLGPEQGDAEKYSSPIAVMTSLLISFPVRSLKGIYTNVTCPLLLRRFARYLSMASILNGKYDEIAKKIEKIASIPGKFPATEGFSDRHVIEGLEKAVLCEEVYVAKDLIDERNEVNELRDLIGLDSSESLISLRDDDAKGLMDRSLIRITRIRIDRDRKTVEGGGLWTEEAVPAGAVFATVFLGYSKEYLKWDKLSKLKEYLGDREPWDVVLDNVRYLIIGGDETIGRGIVELKEV</sequence>
<evidence type="ECO:0000256" key="1">
    <source>
        <dbReference type="ARBA" id="ARBA00023118"/>
    </source>
</evidence>
<dbReference type="EMBL" id="RCOS01000043">
    <property type="protein sequence ID" value="RSN77148.1"/>
    <property type="molecule type" value="Genomic_DNA"/>
</dbReference>
<dbReference type="InterPro" id="IPR005537">
    <property type="entry name" value="RAMP_III_fam"/>
</dbReference>
<organism evidence="3 4">
    <name type="scientific">Candidatus Methanodesulfokora washburnensis</name>
    <dbReference type="NCBI Taxonomy" id="2478471"/>
    <lineage>
        <taxon>Archaea</taxon>
        <taxon>Thermoproteota</taxon>
        <taxon>Candidatus Korarchaeia</taxon>
        <taxon>Candidatus Korarchaeia incertae sedis</taxon>
        <taxon>Candidatus Methanodesulfokora</taxon>
    </lineage>
</organism>
<dbReference type="NCBIfam" id="TIGR02580">
    <property type="entry name" value="cas_RAMP_Cmr4"/>
    <property type="match status" value="1"/>
</dbReference>
<proteinExistence type="predicted"/>
<feature type="non-terminal residue" evidence="3">
    <location>
        <position position="1"/>
    </location>
</feature>
<protein>
    <submittedName>
        <fullName evidence="3">Type III-B CRISPR module RAMP protein Cmr4</fullName>
    </submittedName>
</protein>
<dbReference type="RefSeq" id="WP_125670573.1">
    <property type="nucleotide sequence ID" value="NZ_RCOS01000043.1"/>
</dbReference>
<dbReference type="PANTHER" id="PTHR36700:SF1">
    <property type="entry name" value="CRISPR SYSTEM CMR SUBUNIT CMR4"/>
    <property type="match status" value="1"/>
</dbReference>
<evidence type="ECO:0000313" key="3">
    <source>
        <dbReference type="EMBL" id="RSN77148.1"/>
    </source>
</evidence>
<dbReference type="Proteomes" id="UP000277582">
    <property type="component" value="Unassembled WGS sequence"/>
</dbReference>
<evidence type="ECO:0000313" key="4">
    <source>
        <dbReference type="Proteomes" id="UP000277582"/>
    </source>
</evidence>
<feature type="domain" description="CRISPR type III-associated protein" evidence="2">
    <location>
        <begin position="9"/>
        <end position="267"/>
    </location>
</feature>
<dbReference type="GO" id="GO:0051607">
    <property type="term" value="P:defense response to virus"/>
    <property type="evidence" value="ECO:0007669"/>
    <property type="project" value="UniProtKB-KW"/>
</dbReference>
<comment type="caution">
    <text evidence="3">The sequence shown here is derived from an EMBL/GenBank/DDBJ whole genome shotgun (WGS) entry which is preliminary data.</text>
</comment>
<keyword evidence="4" id="KW-1185">Reference proteome</keyword>
<dbReference type="Pfam" id="PF03787">
    <property type="entry name" value="RAMPs"/>
    <property type="match status" value="1"/>
</dbReference>
<accession>A0A429GTM7</accession>